<dbReference type="EMBL" id="KV978207">
    <property type="protein sequence ID" value="PIO22969.1"/>
    <property type="molecule type" value="Genomic_DNA"/>
</dbReference>
<keyword evidence="2" id="KW-1185">Reference proteome</keyword>
<protein>
    <submittedName>
        <fullName evidence="1">Uncharacterized protein</fullName>
    </submittedName>
</protein>
<dbReference type="Proteomes" id="UP000228934">
    <property type="component" value="Unassembled WGS sequence"/>
</dbReference>
<sequence length="31" mass="3736">MFWLWKAKRRSHLAQTVHKDSLGRLWCGLPN</sequence>
<organism evidence="1 2">
    <name type="scientific">Aquarana catesbeiana</name>
    <name type="common">American bullfrog</name>
    <name type="synonym">Rana catesbeiana</name>
    <dbReference type="NCBI Taxonomy" id="8400"/>
    <lineage>
        <taxon>Eukaryota</taxon>
        <taxon>Metazoa</taxon>
        <taxon>Chordata</taxon>
        <taxon>Craniata</taxon>
        <taxon>Vertebrata</taxon>
        <taxon>Euteleostomi</taxon>
        <taxon>Amphibia</taxon>
        <taxon>Batrachia</taxon>
        <taxon>Anura</taxon>
        <taxon>Neobatrachia</taxon>
        <taxon>Ranoidea</taxon>
        <taxon>Ranidae</taxon>
        <taxon>Aquarana</taxon>
    </lineage>
</organism>
<dbReference type="AlphaFoldDB" id="A0A2G9R530"/>
<gene>
    <name evidence="1" type="ORF">AB205_0190030</name>
</gene>
<reference evidence="2" key="1">
    <citation type="journal article" date="2017" name="Nat. Commun.">
        <title>The North American bullfrog draft genome provides insight into hormonal regulation of long noncoding RNA.</title>
        <authorList>
            <person name="Hammond S.A."/>
            <person name="Warren R.L."/>
            <person name="Vandervalk B.P."/>
            <person name="Kucuk E."/>
            <person name="Khan H."/>
            <person name="Gibb E.A."/>
            <person name="Pandoh P."/>
            <person name="Kirk H."/>
            <person name="Zhao Y."/>
            <person name="Jones M."/>
            <person name="Mungall A.J."/>
            <person name="Coope R."/>
            <person name="Pleasance S."/>
            <person name="Moore R.A."/>
            <person name="Holt R.A."/>
            <person name="Round J.M."/>
            <person name="Ohora S."/>
            <person name="Walle B.V."/>
            <person name="Veldhoen N."/>
            <person name="Helbing C.C."/>
            <person name="Birol I."/>
        </authorList>
    </citation>
    <scope>NUCLEOTIDE SEQUENCE [LARGE SCALE GENOMIC DNA]</scope>
</reference>
<name>A0A2G9R530_AQUCT</name>
<proteinExistence type="predicted"/>
<accession>A0A2G9R530</accession>
<evidence type="ECO:0000313" key="2">
    <source>
        <dbReference type="Proteomes" id="UP000228934"/>
    </source>
</evidence>
<evidence type="ECO:0000313" key="1">
    <source>
        <dbReference type="EMBL" id="PIO22969.1"/>
    </source>
</evidence>